<evidence type="ECO:0000256" key="6">
    <source>
        <dbReference type="SAM" id="Phobius"/>
    </source>
</evidence>
<protein>
    <submittedName>
        <fullName evidence="8">Ima1 N-terminal domain-containing protein</fullName>
    </submittedName>
</protein>
<dbReference type="GO" id="GO:0071765">
    <property type="term" value="P:nuclear inner membrane organization"/>
    <property type="evidence" value="ECO:0007669"/>
    <property type="project" value="InterPro"/>
</dbReference>
<evidence type="ECO:0000313" key="8">
    <source>
        <dbReference type="EMBL" id="KAF8445789.1"/>
    </source>
</evidence>
<dbReference type="AlphaFoldDB" id="A0AAD4C1Z6"/>
<feature type="transmembrane region" description="Helical" evidence="6">
    <location>
        <begin position="201"/>
        <end position="221"/>
    </location>
</feature>
<feature type="transmembrane region" description="Helical" evidence="6">
    <location>
        <begin position="491"/>
        <end position="513"/>
    </location>
</feature>
<dbReference type="Pfam" id="PF09779">
    <property type="entry name" value="Ima1_N"/>
    <property type="match status" value="1"/>
</dbReference>
<reference evidence="8" key="2">
    <citation type="journal article" date="2020" name="Nat. Commun.">
        <title>Large-scale genome sequencing of mycorrhizal fungi provides insights into the early evolution of symbiotic traits.</title>
        <authorList>
            <person name="Miyauchi S."/>
            <person name="Kiss E."/>
            <person name="Kuo A."/>
            <person name="Drula E."/>
            <person name="Kohler A."/>
            <person name="Sanchez-Garcia M."/>
            <person name="Morin E."/>
            <person name="Andreopoulos B."/>
            <person name="Barry K.W."/>
            <person name="Bonito G."/>
            <person name="Buee M."/>
            <person name="Carver A."/>
            <person name="Chen C."/>
            <person name="Cichocki N."/>
            <person name="Clum A."/>
            <person name="Culley D."/>
            <person name="Crous P.W."/>
            <person name="Fauchery L."/>
            <person name="Girlanda M."/>
            <person name="Hayes R.D."/>
            <person name="Keri Z."/>
            <person name="LaButti K."/>
            <person name="Lipzen A."/>
            <person name="Lombard V."/>
            <person name="Magnuson J."/>
            <person name="Maillard F."/>
            <person name="Murat C."/>
            <person name="Nolan M."/>
            <person name="Ohm R.A."/>
            <person name="Pangilinan J."/>
            <person name="Pereira M.F."/>
            <person name="Perotto S."/>
            <person name="Peter M."/>
            <person name="Pfister S."/>
            <person name="Riley R."/>
            <person name="Sitrit Y."/>
            <person name="Stielow J.B."/>
            <person name="Szollosi G."/>
            <person name="Zifcakova L."/>
            <person name="Stursova M."/>
            <person name="Spatafora J.W."/>
            <person name="Tedersoo L."/>
            <person name="Vaario L.M."/>
            <person name="Yamada A."/>
            <person name="Yan M."/>
            <person name="Wang P."/>
            <person name="Xu J."/>
            <person name="Bruns T."/>
            <person name="Baldrian P."/>
            <person name="Vilgalys R."/>
            <person name="Dunand C."/>
            <person name="Henrissat B."/>
            <person name="Grigoriev I.V."/>
            <person name="Hibbett D."/>
            <person name="Nagy L.G."/>
            <person name="Martin F.M."/>
        </authorList>
    </citation>
    <scope>NUCLEOTIDE SEQUENCE</scope>
    <source>
        <strain evidence="8">BED1</strain>
    </source>
</reference>
<evidence type="ECO:0000259" key="7">
    <source>
        <dbReference type="Pfam" id="PF09779"/>
    </source>
</evidence>
<dbReference type="EMBL" id="WHUW01000005">
    <property type="protein sequence ID" value="KAF8445789.1"/>
    <property type="molecule type" value="Genomic_DNA"/>
</dbReference>
<name>A0AAD4C1Z6_BOLED</name>
<dbReference type="GO" id="GO:0034992">
    <property type="term" value="C:microtubule organizing center attachment site"/>
    <property type="evidence" value="ECO:0007669"/>
    <property type="project" value="TreeGrafter"/>
</dbReference>
<feature type="domain" description="Ima1 N-terminal" evidence="7">
    <location>
        <begin position="13"/>
        <end position="147"/>
    </location>
</feature>
<dbReference type="Proteomes" id="UP001194468">
    <property type="component" value="Unassembled WGS sequence"/>
</dbReference>
<organism evidence="8 9">
    <name type="scientific">Boletus edulis BED1</name>
    <dbReference type="NCBI Taxonomy" id="1328754"/>
    <lineage>
        <taxon>Eukaryota</taxon>
        <taxon>Fungi</taxon>
        <taxon>Dikarya</taxon>
        <taxon>Basidiomycota</taxon>
        <taxon>Agaricomycotina</taxon>
        <taxon>Agaricomycetes</taxon>
        <taxon>Agaricomycetidae</taxon>
        <taxon>Boletales</taxon>
        <taxon>Boletineae</taxon>
        <taxon>Boletaceae</taxon>
        <taxon>Boletoideae</taxon>
        <taxon>Boletus</taxon>
    </lineage>
</organism>
<dbReference type="PANTHER" id="PTHR28538:SF1">
    <property type="entry name" value="INTEGRAL INNER NUCLEAR MEMBRANE PROTEIN IMA1"/>
    <property type="match status" value="1"/>
</dbReference>
<comment type="subcellular location">
    <subcellularLocation>
        <location evidence="1">Nucleus inner membrane</location>
        <topology evidence="1">Multi-pass membrane protein</topology>
    </subcellularLocation>
</comment>
<evidence type="ECO:0000313" key="9">
    <source>
        <dbReference type="Proteomes" id="UP001194468"/>
    </source>
</evidence>
<sequence length="519" mass="58550">MAPTSFLRRSSNLTCFFCLSAVSADSRSYRCPHCGCWNRFDANGEIMSDEPAMHDENLNASSFAKRASPNKDRLPSTYTKPPFCHTCQTNQMLLVNLLSNYLPPPQATPTIVSQHPDYAQRLEQLPAYRESLHVRYPPVCANCQPAVQDEIEQKNQMARTKALGGWLKESKGKERQRFASGSAKDRERLGLQLTIWQVRGVLWWTTLLSVLSAHAAAIRGYDFPHSLARVIPVLPVFCLFSFFYTAWDPTYYRFKKARVQGRDVRIKGKTRYVILQVLSWFSRFATSILLVLPRQSSSWDYLHISAYPLSPRVSTYCSLSLLVEFLIFSSSFTILHLQRPPTIRLIETTPLRGTPESSAHSARASPMPTAPLSNEPDLLASLTLSSKPLMSPTNPVFGRPSLVSQASPIKIDESPDEDAMDWTPTNLSPVKAKDVVDDHDGAWLRPQRFFPPEHPTGLESLFANTKLDDRNVHSANPTSAAQRDFWNMKTIGLLIATITIILIPLGSVVYHRWMKGWIQ</sequence>
<dbReference type="InterPro" id="IPR018617">
    <property type="entry name" value="Ima1_N"/>
</dbReference>
<dbReference type="PANTHER" id="PTHR28538">
    <property type="entry name" value="INTEGRAL INNER NUCLEAR MEMBRANE PROTEIN IMA1"/>
    <property type="match status" value="1"/>
</dbReference>
<keyword evidence="5" id="KW-0539">Nucleus</keyword>
<evidence type="ECO:0000256" key="4">
    <source>
        <dbReference type="ARBA" id="ARBA00023136"/>
    </source>
</evidence>
<proteinExistence type="predicted"/>
<evidence type="ECO:0000256" key="2">
    <source>
        <dbReference type="ARBA" id="ARBA00022692"/>
    </source>
</evidence>
<keyword evidence="4 6" id="KW-0472">Membrane</keyword>
<dbReference type="GO" id="GO:0044732">
    <property type="term" value="C:mitotic spindle pole body"/>
    <property type="evidence" value="ECO:0007669"/>
    <property type="project" value="TreeGrafter"/>
</dbReference>
<gene>
    <name evidence="8" type="ORF">L210DRAFT_3392208</name>
</gene>
<comment type="caution">
    <text evidence="8">The sequence shown here is derived from an EMBL/GenBank/DDBJ whole genome shotgun (WGS) entry which is preliminary data.</text>
</comment>
<evidence type="ECO:0000256" key="3">
    <source>
        <dbReference type="ARBA" id="ARBA00022989"/>
    </source>
</evidence>
<dbReference type="GO" id="GO:0034506">
    <property type="term" value="C:chromosome, centromeric core domain"/>
    <property type="evidence" value="ECO:0007669"/>
    <property type="project" value="TreeGrafter"/>
</dbReference>
<keyword evidence="9" id="KW-1185">Reference proteome</keyword>
<evidence type="ECO:0000256" key="1">
    <source>
        <dbReference type="ARBA" id="ARBA00004473"/>
    </source>
</evidence>
<feature type="transmembrane region" description="Helical" evidence="6">
    <location>
        <begin position="313"/>
        <end position="335"/>
    </location>
</feature>
<dbReference type="InterPro" id="IPR042321">
    <property type="entry name" value="Ima1"/>
</dbReference>
<keyword evidence="2 6" id="KW-0812">Transmembrane</keyword>
<feature type="transmembrane region" description="Helical" evidence="6">
    <location>
        <begin position="272"/>
        <end position="293"/>
    </location>
</feature>
<accession>A0AAD4C1Z6</accession>
<keyword evidence="3 6" id="KW-1133">Transmembrane helix</keyword>
<dbReference type="GO" id="GO:0005637">
    <property type="term" value="C:nuclear inner membrane"/>
    <property type="evidence" value="ECO:0007669"/>
    <property type="project" value="UniProtKB-SubCell"/>
</dbReference>
<reference evidence="8" key="1">
    <citation type="submission" date="2019-10" db="EMBL/GenBank/DDBJ databases">
        <authorList>
            <consortium name="DOE Joint Genome Institute"/>
            <person name="Kuo A."/>
            <person name="Miyauchi S."/>
            <person name="Kiss E."/>
            <person name="Drula E."/>
            <person name="Kohler A."/>
            <person name="Sanchez-Garcia M."/>
            <person name="Andreopoulos B."/>
            <person name="Barry K.W."/>
            <person name="Bonito G."/>
            <person name="Buee M."/>
            <person name="Carver A."/>
            <person name="Chen C."/>
            <person name="Cichocki N."/>
            <person name="Clum A."/>
            <person name="Culley D."/>
            <person name="Crous P.W."/>
            <person name="Fauchery L."/>
            <person name="Girlanda M."/>
            <person name="Hayes R."/>
            <person name="Keri Z."/>
            <person name="LaButti K."/>
            <person name="Lipzen A."/>
            <person name="Lombard V."/>
            <person name="Magnuson J."/>
            <person name="Maillard F."/>
            <person name="Morin E."/>
            <person name="Murat C."/>
            <person name="Nolan M."/>
            <person name="Ohm R."/>
            <person name="Pangilinan J."/>
            <person name="Pereira M."/>
            <person name="Perotto S."/>
            <person name="Peter M."/>
            <person name="Riley R."/>
            <person name="Sitrit Y."/>
            <person name="Stielow B."/>
            <person name="Szollosi G."/>
            <person name="Zifcakova L."/>
            <person name="Stursova M."/>
            <person name="Spatafora J.W."/>
            <person name="Tedersoo L."/>
            <person name="Vaario L.-M."/>
            <person name="Yamada A."/>
            <person name="Yan M."/>
            <person name="Wang P."/>
            <person name="Xu J."/>
            <person name="Bruns T."/>
            <person name="Baldrian P."/>
            <person name="Vilgalys R."/>
            <person name="Henrissat B."/>
            <person name="Grigoriev I.V."/>
            <person name="Hibbett D."/>
            <person name="Nagy L.G."/>
            <person name="Martin F.M."/>
        </authorList>
    </citation>
    <scope>NUCLEOTIDE SEQUENCE</scope>
    <source>
        <strain evidence="8">BED1</strain>
    </source>
</reference>
<feature type="transmembrane region" description="Helical" evidence="6">
    <location>
        <begin position="227"/>
        <end position="247"/>
    </location>
</feature>
<evidence type="ECO:0000256" key="5">
    <source>
        <dbReference type="ARBA" id="ARBA00023242"/>
    </source>
</evidence>